<dbReference type="Gene3D" id="1.10.8.60">
    <property type="match status" value="1"/>
</dbReference>
<dbReference type="PANTHER" id="PTHR11669">
    <property type="entry name" value="REPLICATION FACTOR C / DNA POLYMERASE III GAMMA-TAU SUBUNIT"/>
    <property type="match status" value="1"/>
</dbReference>
<dbReference type="Proteomes" id="UP000460257">
    <property type="component" value="Unassembled WGS sequence"/>
</dbReference>
<dbReference type="Gene3D" id="3.40.50.300">
    <property type="entry name" value="P-loop containing nucleotide triphosphate hydrolases"/>
    <property type="match status" value="1"/>
</dbReference>
<organism evidence="14 15">
    <name type="scientific">Candidatus Weimeria bifida</name>
    <dbReference type="NCBI Taxonomy" id="2599074"/>
    <lineage>
        <taxon>Bacteria</taxon>
        <taxon>Bacillati</taxon>
        <taxon>Bacillota</taxon>
        <taxon>Clostridia</taxon>
        <taxon>Lachnospirales</taxon>
        <taxon>Lachnospiraceae</taxon>
        <taxon>Candidatus Weimeria</taxon>
    </lineage>
</organism>
<evidence type="ECO:0000256" key="10">
    <source>
        <dbReference type="ARBA" id="ARBA00022932"/>
    </source>
</evidence>
<keyword evidence="6" id="KW-0479">Metal-binding</keyword>
<dbReference type="EC" id="2.7.7.7" evidence="2"/>
<evidence type="ECO:0000256" key="5">
    <source>
        <dbReference type="ARBA" id="ARBA00022705"/>
    </source>
</evidence>
<comment type="caution">
    <text evidence="14">The sequence shown here is derived from an EMBL/GenBank/DDBJ whole genome shotgun (WGS) entry which is preliminary data.</text>
</comment>
<keyword evidence="10" id="KW-0239">DNA-directed DNA polymerase</keyword>
<evidence type="ECO:0000256" key="7">
    <source>
        <dbReference type="ARBA" id="ARBA00022741"/>
    </source>
</evidence>
<dbReference type="GO" id="GO:0005524">
    <property type="term" value="F:ATP binding"/>
    <property type="evidence" value="ECO:0007669"/>
    <property type="project" value="UniProtKB-KW"/>
</dbReference>
<keyword evidence="5" id="KW-0235">DNA replication</keyword>
<dbReference type="GO" id="GO:0003887">
    <property type="term" value="F:DNA-directed DNA polymerase activity"/>
    <property type="evidence" value="ECO:0007669"/>
    <property type="project" value="UniProtKB-KW"/>
</dbReference>
<evidence type="ECO:0000313" key="14">
    <source>
        <dbReference type="EMBL" id="MQN02089.1"/>
    </source>
</evidence>
<dbReference type="InterPro" id="IPR027417">
    <property type="entry name" value="P-loop_NTPase"/>
</dbReference>
<dbReference type="SUPFAM" id="SSF48019">
    <property type="entry name" value="post-AAA+ oligomerization domain-like"/>
    <property type="match status" value="1"/>
</dbReference>
<evidence type="ECO:0000256" key="8">
    <source>
        <dbReference type="ARBA" id="ARBA00022833"/>
    </source>
</evidence>
<evidence type="ECO:0000259" key="13">
    <source>
        <dbReference type="SMART" id="SM00382"/>
    </source>
</evidence>
<dbReference type="CDD" id="cd18137">
    <property type="entry name" value="HLD_clamp_pol_III_gamma_tau"/>
    <property type="match status" value="1"/>
</dbReference>
<accession>A0A6N7J2W4</accession>
<evidence type="ECO:0000256" key="4">
    <source>
        <dbReference type="ARBA" id="ARBA00022695"/>
    </source>
</evidence>
<dbReference type="InterPro" id="IPR001270">
    <property type="entry name" value="ClpA/B"/>
</dbReference>
<reference evidence="14" key="1">
    <citation type="journal article" date="2020" name="Appl. Environ. Microbiol.">
        <title>Medium-Chain Fatty Acid Synthesis by 'Candidatus Weimeria bifida' gen. nov., sp. nov., and 'Candidatus Pseudoramibacter fermentans' sp. nov.</title>
        <authorList>
            <person name="Scarborough M.J."/>
            <person name="Myers K.S."/>
            <person name="Donohue T.J."/>
            <person name="Noguera D.R."/>
        </authorList>
    </citation>
    <scope>NUCLEOTIDE SEQUENCE</scope>
    <source>
        <strain evidence="14">LCO1.1</strain>
    </source>
</reference>
<keyword evidence="8" id="KW-0862">Zinc</keyword>
<keyword evidence="12" id="KW-0175">Coiled coil</keyword>
<comment type="catalytic activity">
    <reaction evidence="11">
        <text>DNA(n) + a 2'-deoxyribonucleoside 5'-triphosphate = DNA(n+1) + diphosphate</text>
        <dbReference type="Rhea" id="RHEA:22508"/>
        <dbReference type="Rhea" id="RHEA-COMP:17339"/>
        <dbReference type="Rhea" id="RHEA-COMP:17340"/>
        <dbReference type="ChEBI" id="CHEBI:33019"/>
        <dbReference type="ChEBI" id="CHEBI:61560"/>
        <dbReference type="ChEBI" id="CHEBI:173112"/>
        <dbReference type="EC" id="2.7.7.7"/>
    </reaction>
</comment>
<evidence type="ECO:0000256" key="11">
    <source>
        <dbReference type="ARBA" id="ARBA00049244"/>
    </source>
</evidence>
<dbReference type="PRINTS" id="PR00300">
    <property type="entry name" value="CLPPROTEASEA"/>
</dbReference>
<dbReference type="InterPro" id="IPR003593">
    <property type="entry name" value="AAA+_ATPase"/>
</dbReference>
<sequence>MAYMALYRKFRPQKFSDVKGQDHIVTTLKNELKAGRIGHAYLFTGTRGTGKTTVAKIFARAVNCEHPLPDGSPCGECDTCRAIAEGASMNVMEIDAASNNGVENIRSIIEDVEYPPAAGKYKVYIIDEVHMLSPGAFNAFLKTLEEPPSYVIFILATTELQKIPVTILSRCQRYDFHRISVDVISARLGELCEKEGVKASDEALNYVARAGDGSMRDALSLLDQCINFYLGEELTYDKVLSVLGAVDTEVLSRIYNAIVDIDIAGVCRVIDSVMTEGRDLNSFVSDFVWYLRDMLLYKNAPGMADTFDMTYENKKRLFEDSDKLSAEAMIRYIRILSDLENQMRFAQDKRVLLEVSLIRLMHPEMDSDNYALVNRIDELEHRIDSGDIQVKNAAVQQAEPVEITPLPTAVPEDLKEAKSVLNDVAKTMAGSFRAGWGDQRHQPFVENDKLVVYFDNKRDLNICNKDFDAFSAKLNQILGKQVPIEFKFNEKNQTFQKIDDPSRDMQQIIGTDMPIDIEEDTE</sequence>
<keyword evidence="9" id="KW-0067">ATP-binding</keyword>
<gene>
    <name evidence="14" type="primary">dnaX</name>
    <name evidence="14" type="ORF">FRC54_09355</name>
</gene>
<keyword evidence="7" id="KW-0547">Nucleotide-binding</keyword>
<keyword evidence="15" id="KW-1185">Reference proteome</keyword>
<evidence type="ECO:0000313" key="15">
    <source>
        <dbReference type="Proteomes" id="UP000460257"/>
    </source>
</evidence>
<keyword evidence="3 14" id="KW-0808">Transferase</keyword>
<dbReference type="SMART" id="SM00382">
    <property type="entry name" value="AAA"/>
    <property type="match status" value="1"/>
</dbReference>
<dbReference type="InterPro" id="IPR012763">
    <property type="entry name" value="DNA_pol_III_sug/sutau_N"/>
</dbReference>
<dbReference type="AlphaFoldDB" id="A0A6N7J2W4"/>
<dbReference type="GO" id="GO:0006261">
    <property type="term" value="P:DNA-templated DNA replication"/>
    <property type="evidence" value="ECO:0007669"/>
    <property type="project" value="TreeGrafter"/>
</dbReference>
<evidence type="ECO:0000256" key="9">
    <source>
        <dbReference type="ARBA" id="ARBA00022840"/>
    </source>
</evidence>
<evidence type="ECO:0000256" key="3">
    <source>
        <dbReference type="ARBA" id="ARBA00022679"/>
    </source>
</evidence>
<dbReference type="InterPro" id="IPR008921">
    <property type="entry name" value="DNA_pol3_clamp-load_cplx_C"/>
</dbReference>
<dbReference type="SUPFAM" id="SSF52540">
    <property type="entry name" value="P-loop containing nucleoside triphosphate hydrolases"/>
    <property type="match status" value="1"/>
</dbReference>
<proteinExistence type="inferred from homology"/>
<dbReference type="GO" id="GO:0009360">
    <property type="term" value="C:DNA polymerase III complex"/>
    <property type="evidence" value="ECO:0007669"/>
    <property type="project" value="InterPro"/>
</dbReference>
<dbReference type="Pfam" id="PF22608">
    <property type="entry name" value="DNAX_ATPase_lid"/>
    <property type="match status" value="1"/>
</dbReference>
<dbReference type="Pfam" id="PF13177">
    <property type="entry name" value="DNA_pol3_delta2"/>
    <property type="match status" value="1"/>
</dbReference>
<dbReference type="InterPro" id="IPR045085">
    <property type="entry name" value="HLD_clamp_pol_III_gamma_tau"/>
</dbReference>
<evidence type="ECO:0000256" key="12">
    <source>
        <dbReference type="SAM" id="Coils"/>
    </source>
</evidence>
<dbReference type="FunFam" id="1.10.8.60:FF:000013">
    <property type="entry name" value="DNA polymerase III subunit gamma/tau"/>
    <property type="match status" value="1"/>
</dbReference>
<feature type="coiled-coil region" evidence="12">
    <location>
        <begin position="329"/>
        <end position="356"/>
    </location>
</feature>
<dbReference type="GO" id="GO:0003677">
    <property type="term" value="F:DNA binding"/>
    <property type="evidence" value="ECO:0007669"/>
    <property type="project" value="InterPro"/>
</dbReference>
<feature type="domain" description="AAA+ ATPase" evidence="13">
    <location>
        <begin position="37"/>
        <end position="180"/>
    </location>
</feature>
<dbReference type="Gene3D" id="1.20.272.10">
    <property type="match status" value="1"/>
</dbReference>
<dbReference type="FunFam" id="3.40.50.300:FF:000014">
    <property type="entry name" value="DNA polymerase III subunit gamma/tau"/>
    <property type="match status" value="1"/>
</dbReference>
<dbReference type="GO" id="GO:0046872">
    <property type="term" value="F:metal ion binding"/>
    <property type="evidence" value="ECO:0007669"/>
    <property type="project" value="UniProtKB-KW"/>
</dbReference>
<comment type="similarity">
    <text evidence="1">Belongs to the DnaX/STICHEL family.</text>
</comment>
<dbReference type="Pfam" id="PF12169">
    <property type="entry name" value="DNA_pol3_gamma3"/>
    <property type="match status" value="1"/>
</dbReference>
<dbReference type="PANTHER" id="PTHR11669:SF0">
    <property type="entry name" value="PROTEIN STICHEL-LIKE 2"/>
    <property type="match status" value="1"/>
</dbReference>
<dbReference type="NCBIfam" id="TIGR02397">
    <property type="entry name" value="dnaX_nterm"/>
    <property type="match status" value="1"/>
</dbReference>
<evidence type="ECO:0000256" key="6">
    <source>
        <dbReference type="ARBA" id="ARBA00022723"/>
    </source>
</evidence>
<evidence type="ECO:0000256" key="2">
    <source>
        <dbReference type="ARBA" id="ARBA00012417"/>
    </source>
</evidence>
<protein>
    <recommendedName>
        <fullName evidence="2">DNA-directed DNA polymerase</fullName>
        <ecNumber evidence="2">2.7.7.7</ecNumber>
    </recommendedName>
</protein>
<dbReference type="EMBL" id="VOGC01000007">
    <property type="protein sequence ID" value="MQN02089.1"/>
    <property type="molecule type" value="Genomic_DNA"/>
</dbReference>
<evidence type="ECO:0000256" key="1">
    <source>
        <dbReference type="ARBA" id="ARBA00006360"/>
    </source>
</evidence>
<keyword evidence="4 14" id="KW-0548">Nucleotidyltransferase</keyword>
<name>A0A6N7J2W4_9FIRM</name>
<dbReference type="InterPro" id="IPR050238">
    <property type="entry name" value="DNA_Rep/Repair_Clamp_Loader"/>
</dbReference>
<dbReference type="InterPro" id="IPR022754">
    <property type="entry name" value="DNA_pol_III_gamma-3"/>
</dbReference>
<dbReference type="NCBIfam" id="NF004046">
    <property type="entry name" value="PRK05563.1"/>
    <property type="match status" value="1"/>
</dbReference>